<proteinExistence type="predicted"/>
<keyword evidence="2" id="KW-1185">Reference proteome</keyword>
<sequence length="296" mass="33653">MISDIPRHDVGMPHYRQRMQQFPDKIEKQVSWIVGKPSMAGMALDNIALEAQVCLAVDPRAAELLTWEAWTTWMQVAEAPFAMCVLEPGQTTERMINQKVRTLHHLPPGPECDAGTWLTAFFLAVTCRDEKRVASLCGITPEFLREASEARGGAFDDYVYPWIAAIQDFILNRPSLGDNLYRAMELSKPENTTISTPENLDRLVFPVMNAFYRLVEQDTAEFDGAMEQGVRLFREHYTENDERAKDTEGAVPLRLLGVACMAYDLARVVPDFHPDLDSPYFPVHILERTRHDDIPL</sequence>
<dbReference type="STRING" id="758803.SAMN05421803_109109"/>
<dbReference type="AlphaFoldDB" id="A0A1M6LYG2"/>
<dbReference type="InterPro" id="IPR029074">
    <property type="entry name" value="Imm49"/>
</dbReference>
<dbReference type="Proteomes" id="UP000184452">
    <property type="component" value="Unassembled WGS sequence"/>
</dbReference>
<evidence type="ECO:0000313" key="1">
    <source>
        <dbReference type="EMBL" id="SHJ76251.1"/>
    </source>
</evidence>
<accession>A0A1M6LYG2</accession>
<gene>
    <name evidence="1" type="ORF">SAMN05421803_109109</name>
</gene>
<reference evidence="1 2" key="1">
    <citation type="submission" date="2016-11" db="EMBL/GenBank/DDBJ databases">
        <authorList>
            <person name="Jaros S."/>
            <person name="Januszkiewicz K."/>
            <person name="Wedrychowicz H."/>
        </authorList>
    </citation>
    <scope>NUCLEOTIDE SEQUENCE [LARGE SCALE GENOMIC DNA]</scope>
    <source>
        <strain evidence="1 2">CGMCC 4.5723</strain>
    </source>
</reference>
<dbReference type="EMBL" id="FQZK01000009">
    <property type="protein sequence ID" value="SHJ76251.1"/>
    <property type="molecule type" value="Genomic_DNA"/>
</dbReference>
<dbReference type="OrthoDB" id="3476420at2"/>
<name>A0A1M6LYG2_9ACTN</name>
<protein>
    <submittedName>
        <fullName evidence="1">Immunity protein 49</fullName>
    </submittedName>
</protein>
<organism evidence="1 2">
    <name type="scientific">Nocardiopsis flavescens</name>
    <dbReference type="NCBI Taxonomy" id="758803"/>
    <lineage>
        <taxon>Bacteria</taxon>
        <taxon>Bacillati</taxon>
        <taxon>Actinomycetota</taxon>
        <taxon>Actinomycetes</taxon>
        <taxon>Streptosporangiales</taxon>
        <taxon>Nocardiopsidaceae</taxon>
        <taxon>Nocardiopsis</taxon>
    </lineage>
</organism>
<evidence type="ECO:0000313" key="2">
    <source>
        <dbReference type="Proteomes" id="UP000184452"/>
    </source>
</evidence>
<dbReference type="Pfam" id="PF15575">
    <property type="entry name" value="Imm49"/>
    <property type="match status" value="1"/>
</dbReference>